<evidence type="ECO:0000313" key="10">
    <source>
        <dbReference type="Proteomes" id="UP000608420"/>
    </source>
</evidence>
<keyword evidence="5 7" id="KW-1133">Transmembrane helix</keyword>
<dbReference type="Gene3D" id="1.10.3720.10">
    <property type="entry name" value="MetI-like"/>
    <property type="match status" value="1"/>
</dbReference>
<sequence>MKWTIRWRWRWRRQKKLNRSLPVDMVLFLFLAGAGVFMAVPFVFMISTALKPLDELFLFPPTFFVRSPTMDNFYDLILIFSNTWVPLSRYMFNTIFVALTGTVGHVILASMAAYPLAKLKLPGGNILFTIVVLSLMFASQVTAIPNYLTITWLGLLDSYWALIFPAFATSLGLFLMKQFMEQIPDALIEAAKIDGASEFRIFRSIVMPMVKPAWLTLIIFSFKGLWGTGSGGQGASFVYSEQLKTMDYVFSQILSGGFYRSGPMAAAALIMMIVPVLIFVLTQSSVIQTMSTSGLKE</sequence>
<organism evidence="9 10">
    <name type="scientific">Paenibacillus aceti</name>
    <dbReference type="NCBI Taxonomy" id="1820010"/>
    <lineage>
        <taxon>Bacteria</taxon>
        <taxon>Bacillati</taxon>
        <taxon>Bacillota</taxon>
        <taxon>Bacilli</taxon>
        <taxon>Bacillales</taxon>
        <taxon>Paenibacillaceae</taxon>
        <taxon>Paenibacillus</taxon>
    </lineage>
</organism>
<dbReference type="PROSITE" id="PS50928">
    <property type="entry name" value="ABC_TM1"/>
    <property type="match status" value="1"/>
</dbReference>
<evidence type="ECO:0000256" key="1">
    <source>
        <dbReference type="ARBA" id="ARBA00004651"/>
    </source>
</evidence>
<evidence type="ECO:0000256" key="4">
    <source>
        <dbReference type="ARBA" id="ARBA00022692"/>
    </source>
</evidence>
<feature type="transmembrane region" description="Helical" evidence="7">
    <location>
        <begin position="264"/>
        <end position="282"/>
    </location>
</feature>
<evidence type="ECO:0000256" key="5">
    <source>
        <dbReference type="ARBA" id="ARBA00022989"/>
    </source>
</evidence>
<evidence type="ECO:0000256" key="3">
    <source>
        <dbReference type="ARBA" id="ARBA00022475"/>
    </source>
</evidence>
<comment type="similarity">
    <text evidence="7">Belongs to the binding-protein-dependent transport system permease family.</text>
</comment>
<dbReference type="SUPFAM" id="SSF161098">
    <property type="entry name" value="MetI-like"/>
    <property type="match status" value="1"/>
</dbReference>
<keyword evidence="10" id="KW-1185">Reference proteome</keyword>
<dbReference type="Pfam" id="PF00528">
    <property type="entry name" value="BPD_transp_1"/>
    <property type="match status" value="1"/>
</dbReference>
<name>A0ABQ1W781_9BACL</name>
<dbReference type="EMBL" id="BMIW01000052">
    <property type="protein sequence ID" value="GGG18522.1"/>
    <property type="molecule type" value="Genomic_DNA"/>
</dbReference>
<keyword evidence="4 7" id="KW-0812">Transmembrane</keyword>
<comment type="caution">
    <text evidence="9">The sequence shown here is derived from an EMBL/GenBank/DDBJ whole genome shotgun (WGS) entry which is preliminary data.</text>
</comment>
<dbReference type="InterPro" id="IPR035906">
    <property type="entry name" value="MetI-like_sf"/>
</dbReference>
<evidence type="ECO:0000259" key="8">
    <source>
        <dbReference type="PROSITE" id="PS50928"/>
    </source>
</evidence>
<feature type="transmembrane region" description="Helical" evidence="7">
    <location>
        <begin position="90"/>
        <end position="114"/>
    </location>
</feature>
<evidence type="ECO:0000313" key="9">
    <source>
        <dbReference type="EMBL" id="GGG18522.1"/>
    </source>
</evidence>
<gene>
    <name evidence="9" type="ORF">GCM10010913_45860</name>
</gene>
<proteinExistence type="inferred from homology"/>
<dbReference type="Proteomes" id="UP000608420">
    <property type="component" value="Unassembled WGS sequence"/>
</dbReference>
<evidence type="ECO:0000256" key="2">
    <source>
        <dbReference type="ARBA" id="ARBA00022448"/>
    </source>
</evidence>
<keyword evidence="6 7" id="KW-0472">Membrane</keyword>
<dbReference type="PANTHER" id="PTHR43744">
    <property type="entry name" value="ABC TRANSPORTER PERMEASE PROTEIN MG189-RELATED-RELATED"/>
    <property type="match status" value="1"/>
</dbReference>
<protein>
    <submittedName>
        <fullName evidence="9">ABC transporter permease</fullName>
    </submittedName>
</protein>
<evidence type="ECO:0000256" key="7">
    <source>
        <dbReference type="RuleBase" id="RU363032"/>
    </source>
</evidence>
<accession>A0ABQ1W781</accession>
<feature type="domain" description="ABC transmembrane type-1" evidence="8">
    <location>
        <begin position="91"/>
        <end position="282"/>
    </location>
</feature>
<feature type="transmembrane region" description="Helical" evidence="7">
    <location>
        <begin position="159"/>
        <end position="180"/>
    </location>
</feature>
<keyword evidence="3" id="KW-1003">Cell membrane</keyword>
<feature type="transmembrane region" description="Helical" evidence="7">
    <location>
        <begin position="21"/>
        <end position="46"/>
    </location>
</feature>
<keyword evidence="2 7" id="KW-0813">Transport</keyword>
<dbReference type="CDD" id="cd06261">
    <property type="entry name" value="TM_PBP2"/>
    <property type="match status" value="1"/>
</dbReference>
<dbReference type="RefSeq" id="WP_120461958.1">
    <property type="nucleotide sequence ID" value="NZ_BMIW01000052.1"/>
</dbReference>
<comment type="subcellular location">
    <subcellularLocation>
        <location evidence="1 7">Cell membrane</location>
        <topology evidence="1 7">Multi-pass membrane protein</topology>
    </subcellularLocation>
</comment>
<dbReference type="InterPro" id="IPR000515">
    <property type="entry name" value="MetI-like"/>
</dbReference>
<reference evidence="10" key="1">
    <citation type="journal article" date="2019" name="Int. J. Syst. Evol. Microbiol.">
        <title>The Global Catalogue of Microorganisms (GCM) 10K type strain sequencing project: providing services to taxonomists for standard genome sequencing and annotation.</title>
        <authorList>
            <consortium name="The Broad Institute Genomics Platform"/>
            <consortium name="The Broad Institute Genome Sequencing Center for Infectious Disease"/>
            <person name="Wu L."/>
            <person name="Ma J."/>
        </authorList>
    </citation>
    <scope>NUCLEOTIDE SEQUENCE [LARGE SCALE GENOMIC DNA]</scope>
    <source>
        <strain evidence="10">CGMCC 1.15420</strain>
    </source>
</reference>
<dbReference type="PANTHER" id="PTHR43744:SF1">
    <property type="entry name" value="BINDING-PROTEIN-DEPENDENT TRANSPORT SYSTEMS INNER MEMBRANE COMPONENT"/>
    <property type="match status" value="1"/>
</dbReference>
<evidence type="ECO:0000256" key="6">
    <source>
        <dbReference type="ARBA" id="ARBA00023136"/>
    </source>
</evidence>
<feature type="transmembrane region" description="Helical" evidence="7">
    <location>
        <begin position="126"/>
        <end position="147"/>
    </location>
</feature>